<sequence length="92" mass="9807">MSFSSSSAAPAISRDGLTSSPRQSDTGLSPDLQAFTTFLADEVRGDTDDLIYTHEYVRQIVAGAYKYGHTTGSSGGDLLRPEEPHLSLVKGT</sequence>
<evidence type="ECO:0000313" key="3">
    <source>
        <dbReference type="Proteomes" id="UP000603463"/>
    </source>
</evidence>
<name>A0A9Q4ZIL9_RHOHA</name>
<evidence type="ECO:0000313" key="2">
    <source>
        <dbReference type="EMBL" id="NKT77329.1"/>
    </source>
</evidence>
<feature type="region of interest" description="Disordered" evidence="1">
    <location>
        <begin position="71"/>
        <end position="92"/>
    </location>
</feature>
<accession>A0A9Q4ZIL9</accession>
<evidence type="ECO:0000256" key="1">
    <source>
        <dbReference type="SAM" id="MobiDB-lite"/>
    </source>
</evidence>
<feature type="compositionally biased region" description="Polar residues" evidence="1">
    <location>
        <begin position="16"/>
        <end position="27"/>
    </location>
</feature>
<protein>
    <submittedName>
        <fullName evidence="2">Uncharacterized protein</fullName>
    </submittedName>
</protein>
<reference evidence="2" key="1">
    <citation type="journal article" date="2020" name="Environ. Microbiol.">
        <title>The novel and transferable erm(51) gene confers Macrolides, Lincosamides, and Streptogramins B (MLSB) resistance to clonal Rhodococcus equi in the environment.</title>
        <authorList>
            <person name="Huber L."/>
            <person name="Giguere S."/>
            <person name="Slovis N.M."/>
            <person name="Alvarez-Narvaez S."/>
            <person name="Hart K.A."/>
            <person name="Greiter M."/>
            <person name="Morris E.R.A."/>
            <person name="Cohen N.D."/>
        </authorList>
    </citation>
    <scope>NUCLEOTIDE SEQUENCE</scope>
    <source>
        <strain evidence="2">Lh_116_1</strain>
    </source>
</reference>
<feature type="region of interest" description="Disordered" evidence="1">
    <location>
        <begin position="1"/>
        <end position="30"/>
    </location>
</feature>
<feature type="compositionally biased region" description="Low complexity" evidence="1">
    <location>
        <begin position="1"/>
        <end position="13"/>
    </location>
</feature>
<comment type="caution">
    <text evidence="2">The sequence shown here is derived from an EMBL/GenBank/DDBJ whole genome shotgun (WGS) entry which is preliminary data.</text>
</comment>
<dbReference type="EMBL" id="WVBC01000002">
    <property type="protein sequence ID" value="NKT77329.1"/>
    <property type="molecule type" value="Genomic_DNA"/>
</dbReference>
<dbReference type="AlphaFoldDB" id="A0A9Q4ZIL9"/>
<dbReference type="Proteomes" id="UP000603463">
    <property type="component" value="Unassembled WGS sequence"/>
</dbReference>
<organism evidence="2 3">
    <name type="scientific">Rhodococcus hoagii</name>
    <name type="common">Corynebacterium equii</name>
    <dbReference type="NCBI Taxonomy" id="43767"/>
    <lineage>
        <taxon>Bacteria</taxon>
        <taxon>Bacillati</taxon>
        <taxon>Actinomycetota</taxon>
        <taxon>Actinomycetes</taxon>
        <taxon>Mycobacteriales</taxon>
        <taxon>Nocardiaceae</taxon>
        <taxon>Prescottella</taxon>
    </lineage>
</organism>
<gene>
    <name evidence="2" type="ORF">GS882_03750</name>
</gene>
<proteinExistence type="predicted"/>